<sequence length="126" mass="14502">AEKMPEGAATEAVKQVMFPVDKQFKPLLPSGCADQGKEQFESVATMPEKAKNYFDAFKQACLEDLANERICIANAIVARKNKKPEYQKMFFEMHIKNKFPSYTKINAECNEMKAERTRKHEFDKSE</sequence>
<evidence type="ECO:0000313" key="1">
    <source>
        <dbReference type="EMBL" id="CAK0803024.1"/>
    </source>
</evidence>
<comment type="caution">
    <text evidence="1">The sequence shown here is derived from an EMBL/GenBank/DDBJ whole genome shotgun (WGS) entry which is preliminary data.</text>
</comment>
<feature type="non-terminal residue" evidence="1">
    <location>
        <position position="1"/>
    </location>
</feature>
<reference evidence="1" key="1">
    <citation type="submission" date="2023-10" db="EMBL/GenBank/DDBJ databases">
        <authorList>
            <person name="Chen Y."/>
            <person name="Shah S."/>
            <person name="Dougan E. K."/>
            <person name="Thang M."/>
            <person name="Chan C."/>
        </authorList>
    </citation>
    <scope>NUCLEOTIDE SEQUENCE [LARGE SCALE GENOMIC DNA]</scope>
</reference>
<protein>
    <submittedName>
        <fullName evidence="1">Uncharacterized protein</fullName>
    </submittedName>
</protein>
<dbReference type="Proteomes" id="UP001189429">
    <property type="component" value="Unassembled WGS sequence"/>
</dbReference>
<evidence type="ECO:0000313" key="2">
    <source>
        <dbReference type="Proteomes" id="UP001189429"/>
    </source>
</evidence>
<proteinExistence type="predicted"/>
<dbReference type="EMBL" id="CAUYUJ010002926">
    <property type="protein sequence ID" value="CAK0803024.1"/>
    <property type="molecule type" value="Genomic_DNA"/>
</dbReference>
<feature type="non-terminal residue" evidence="1">
    <location>
        <position position="126"/>
    </location>
</feature>
<gene>
    <name evidence="1" type="ORF">PCOR1329_LOCUS10346</name>
</gene>
<accession>A0ABN9QAW7</accession>
<name>A0ABN9QAW7_9DINO</name>
<organism evidence="1 2">
    <name type="scientific">Prorocentrum cordatum</name>
    <dbReference type="NCBI Taxonomy" id="2364126"/>
    <lineage>
        <taxon>Eukaryota</taxon>
        <taxon>Sar</taxon>
        <taxon>Alveolata</taxon>
        <taxon>Dinophyceae</taxon>
        <taxon>Prorocentrales</taxon>
        <taxon>Prorocentraceae</taxon>
        <taxon>Prorocentrum</taxon>
    </lineage>
</organism>
<keyword evidence="2" id="KW-1185">Reference proteome</keyword>